<evidence type="ECO:0000313" key="3">
    <source>
        <dbReference type="Proteomes" id="UP000016923"/>
    </source>
</evidence>
<feature type="region of interest" description="Disordered" evidence="1">
    <location>
        <begin position="1"/>
        <end position="121"/>
    </location>
</feature>
<sequence length="121" mass="12746">MNFYQNAIVNTLKSITSHHQKAQTPKTSEPGPPRPVSSSTASSTQSSVASSATASTSSDDPETDSEDGGCRCWFRSTKHRANDKKKPKAAGPRPHAGSTPQAPAHTNRGESSKGPFELGNP</sequence>
<dbReference type="VEuPathDB" id="FungiDB:F503_02297"/>
<proteinExistence type="predicted"/>
<protein>
    <submittedName>
        <fullName evidence="2">Uncharacterized protein</fullName>
    </submittedName>
</protein>
<dbReference type="AlphaFoldDB" id="S3CGX2"/>
<feature type="compositionally biased region" description="Low complexity" evidence="1">
    <location>
        <begin position="37"/>
        <end position="58"/>
    </location>
</feature>
<feature type="compositionally biased region" description="Basic residues" evidence="1">
    <location>
        <begin position="76"/>
        <end position="88"/>
    </location>
</feature>
<evidence type="ECO:0000256" key="1">
    <source>
        <dbReference type="SAM" id="MobiDB-lite"/>
    </source>
</evidence>
<reference evidence="2 3" key="1">
    <citation type="journal article" date="2013" name="BMC Genomics">
        <title>The genome and transcriptome of the pine saprophyte Ophiostoma piceae, and a comparison with the bark beetle-associated pine pathogen Grosmannia clavigera.</title>
        <authorList>
            <person name="Haridas S."/>
            <person name="Wang Y."/>
            <person name="Lim L."/>
            <person name="Massoumi Alamouti S."/>
            <person name="Jackman S."/>
            <person name="Docking R."/>
            <person name="Robertson G."/>
            <person name="Birol I."/>
            <person name="Bohlmann J."/>
            <person name="Breuil C."/>
        </authorList>
    </citation>
    <scope>NUCLEOTIDE SEQUENCE [LARGE SCALE GENOMIC DNA]</scope>
    <source>
        <strain evidence="2 3">UAMH 11346</strain>
    </source>
</reference>
<dbReference type="HOGENOM" id="CLU_2038743_0_0_1"/>
<feature type="compositionally biased region" description="Polar residues" evidence="1">
    <location>
        <begin position="1"/>
        <end position="15"/>
    </location>
</feature>
<keyword evidence="3" id="KW-1185">Reference proteome</keyword>
<dbReference type="Proteomes" id="UP000016923">
    <property type="component" value="Unassembled WGS sequence"/>
</dbReference>
<gene>
    <name evidence="2" type="ORF">F503_02297</name>
</gene>
<evidence type="ECO:0000313" key="2">
    <source>
        <dbReference type="EMBL" id="EPE05558.1"/>
    </source>
</evidence>
<dbReference type="EMBL" id="KE148156">
    <property type="protein sequence ID" value="EPE05558.1"/>
    <property type="molecule type" value="Genomic_DNA"/>
</dbReference>
<name>S3CGX2_OPHP1</name>
<organism evidence="2 3">
    <name type="scientific">Ophiostoma piceae (strain UAMH 11346)</name>
    <name type="common">Sap stain fungus</name>
    <dbReference type="NCBI Taxonomy" id="1262450"/>
    <lineage>
        <taxon>Eukaryota</taxon>
        <taxon>Fungi</taxon>
        <taxon>Dikarya</taxon>
        <taxon>Ascomycota</taxon>
        <taxon>Pezizomycotina</taxon>
        <taxon>Sordariomycetes</taxon>
        <taxon>Sordariomycetidae</taxon>
        <taxon>Ophiostomatales</taxon>
        <taxon>Ophiostomataceae</taxon>
        <taxon>Ophiostoma</taxon>
    </lineage>
</organism>
<accession>S3CGX2</accession>